<evidence type="ECO:0000256" key="2">
    <source>
        <dbReference type="ARBA" id="ARBA00022842"/>
    </source>
</evidence>
<dbReference type="InterPro" id="IPR041492">
    <property type="entry name" value="HAD_2"/>
</dbReference>
<evidence type="ECO:0000256" key="1">
    <source>
        <dbReference type="ARBA" id="ARBA00022801"/>
    </source>
</evidence>
<protein>
    <submittedName>
        <fullName evidence="3">HAD-IA family hydrolase</fullName>
    </submittedName>
</protein>
<sequence>MNILWDFDGTLINTYPAYTRLFTQVLEETTDPDEIYKHLKKSFSHAMQYYKLTEHQVEELRFLESKIEQRDVKPFPGVEKVLKFASKNVIMTHKDREGVDSILKYYGMTHYFTDIVSIDDGFPRKPDASAYRYLHRKYTIDLVIGDRELDILPAKELGIKTCLFQNKKAVADFYIDNYTTFFEEVTL</sequence>
<keyword evidence="2" id="KW-0460">Magnesium</keyword>
<dbReference type="PANTHER" id="PTHR43434">
    <property type="entry name" value="PHOSPHOGLYCOLATE PHOSPHATASE"/>
    <property type="match status" value="1"/>
</dbReference>
<evidence type="ECO:0000313" key="3">
    <source>
        <dbReference type="EMBL" id="MEC5425670.1"/>
    </source>
</evidence>
<name>A0ABU6KLA9_9BACI</name>
<dbReference type="GO" id="GO:0016787">
    <property type="term" value="F:hydrolase activity"/>
    <property type="evidence" value="ECO:0007669"/>
    <property type="project" value="UniProtKB-KW"/>
</dbReference>
<reference evidence="3 4" key="1">
    <citation type="journal article" date="2024" name="Int. J. Syst. Evol. Microbiol.">
        <title>Virgibacillus tibetensis sp. nov., isolated from salt lake on the Tibetan Plateau of China.</title>
        <authorList>
            <person name="Phurbu D."/>
            <person name="Liu Z.-X."/>
            <person name="Wang R."/>
            <person name="Zheng Y.-Y."/>
            <person name="Liu H.-C."/>
            <person name="Zhou Y.-G."/>
            <person name="Yu Y.-J."/>
            <person name="Li A.-H."/>
        </authorList>
    </citation>
    <scope>NUCLEOTIDE SEQUENCE [LARGE SCALE GENOMIC DNA]</scope>
    <source>
        <strain evidence="3 4">C22-A2</strain>
    </source>
</reference>
<accession>A0ABU6KLA9</accession>
<proteinExistence type="predicted"/>
<dbReference type="SUPFAM" id="SSF56784">
    <property type="entry name" value="HAD-like"/>
    <property type="match status" value="1"/>
</dbReference>
<dbReference type="PANTHER" id="PTHR43434:SF25">
    <property type="entry name" value="PHOSPHOGLYCOLATE PHOSPHATASE"/>
    <property type="match status" value="1"/>
</dbReference>
<dbReference type="Gene3D" id="3.40.50.1000">
    <property type="entry name" value="HAD superfamily/HAD-like"/>
    <property type="match status" value="1"/>
</dbReference>
<dbReference type="NCBIfam" id="TIGR01509">
    <property type="entry name" value="HAD-SF-IA-v3"/>
    <property type="match status" value="1"/>
</dbReference>
<dbReference type="InterPro" id="IPR050155">
    <property type="entry name" value="HAD-like_hydrolase_sf"/>
</dbReference>
<dbReference type="SFLD" id="SFLDS00003">
    <property type="entry name" value="Haloacid_Dehalogenase"/>
    <property type="match status" value="1"/>
</dbReference>
<keyword evidence="4" id="KW-1185">Reference proteome</keyword>
<dbReference type="NCBIfam" id="TIGR01549">
    <property type="entry name" value="HAD-SF-IA-v1"/>
    <property type="match status" value="1"/>
</dbReference>
<comment type="caution">
    <text evidence="3">The sequence shown here is derived from an EMBL/GenBank/DDBJ whole genome shotgun (WGS) entry which is preliminary data.</text>
</comment>
<dbReference type="RefSeq" id="WP_327609271.1">
    <property type="nucleotide sequence ID" value="NZ_JARZFX010000018.1"/>
</dbReference>
<dbReference type="InterPro" id="IPR036412">
    <property type="entry name" value="HAD-like_sf"/>
</dbReference>
<dbReference type="Proteomes" id="UP001335737">
    <property type="component" value="Unassembled WGS sequence"/>
</dbReference>
<dbReference type="Pfam" id="PF13419">
    <property type="entry name" value="HAD_2"/>
    <property type="match status" value="1"/>
</dbReference>
<gene>
    <name evidence="3" type="ORF">QGM71_19560</name>
</gene>
<dbReference type="EMBL" id="JARZFX010000018">
    <property type="protein sequence ID" value="MEC5425670.1"/>
    <property type="molecule type" value="Genomic_DNA"/>
</dbReference>
<dbReference type="InterPro" id="IPR006439">
    <property type="entry name" value="HAD-SF_hydro_IA"/>
</dbReference>
<keyword evidence="1 3" id="KW-0378">Hydrolase</keyword>
<dbReference type="SFLD" id="SFLDG01129">
    <property type="entry name" value="C1.5:_HAD__Beta-PGM__Phosphata"/>
    <property type="match status" value="1"/>
</dbReference>
<dbReference type="InterPro" id="IPR023214">
    <property type="entry name" value="HAD_sf"/>
</dbReference>
<dbReference type="Gene3D" id="1.10.150.240">
    <property type="entry name" value="Putative phosphatase, domain 2"/>
    <property type="match status" value="1"/>
</dbReference>
<evidence type="ECO:0000313" key="4">
    <source>
        <dbReference type="Proteomes" id="UP001335737"/>
    </source>
</evidence>
<dbReference type="InterPro" id="IPR023198">
    <property type="entry name" value="PGP-like_dom2"/>
</dbReference>
<organism evidence="3 4">
    <name type="scientific">Virgibacillus tibetensis</name>
    <dbReference type="NCBI Taxonomy" id="3042313"/>
    <lineage>
        <taxon>Bacteria</taxon>
        <taxon>Bacillati</taxon>
        <taxon>Bacillota</taxon>
        <taxon>Bacilli</taxon>
        <taxon>Bacillales</taxon>
        <taxon>Bacillaceae</taxon>
        <taxon>Virgibacillus</taxon>
    </lineage>
</organism>